<keyword evidence="3" id="KW-0560">Oxidoreductase</keyword>
<accession>A0A072P118</accession>
<evidence type="ECO:0000256" key="3">
    <source>
        <dbReference type="ARBA" id="ARBA00023002"/>
    </source>
</evidence>
<proteinExistence type="inferred from homology"/>
<gene>
    <name evidence="4" type="ORF">A1O9_10880</name>
</gene>
<reference evidence="4 5" key="1">
    <citation type="submission" date="2013-03" db="EMBL/GenBank/DDBJ databases">
        <title>The Genome Sequence of Exophiala aquamarina CBS 119918.</title>
        <authorList>
            <consortium name="The Broad Institute Genomics Platform"/>
            <person name="Cuomo C."/>
            <person name="de Hoog S."/>
            <person name="Gorbushina A."/>
            <person name="Walker B."/>
            <person name="Young S.K."/>
            <person name="Zeng Q."/>
            <person name="Gargeya S."/>
            <person name="Fitzgerald M."/>
            <person name="Haas B."/>
            <person name="Abouelleil A."/>
            <person name="Allen A.W."/>
            <person name="Alvarado L."/>
            <person name="Arachchi H.M."/>
            <person name="Berlin A.M."/>
            <person name="Chapman S.B."/>
            <person name="Gainer-Dewar J."/>
            <person name="Goldberg J."/>
            <person name="Griggs A."/>
            <person name="Gujja S."/>
            <person name="Hansen M."/>
            <person name="Howarth C."/>
            <person name="Imamovic A."/>
            <person name="Ireland A."/>
            <person name="Larimer J."/>
            <person name="McCowan C."/>
            <person name="Murphy C."/>
            <person name="Pearson M."/>
            <person name="Poon T.W."/>
            <person name="Priest M."/>
            <person name="Roberts A."/>
            <person name="Saif S."/>
            <person name="Shea T."/>
            <person name="Sisk P."/>
            <person name="Sykes S."/>
            <person name="Wortman J."/>
            <person name="Nusbaum C."/>
            <person name="Birren B."/>
        </authorList>
    </citation>
    <scope>NUCLEOTIDE SEQUENCE [LARGE SCALE GENOMIC DNA]</scope>
    <source>
        <strain evidence="4 5">CBS 119918</strain>
    </source>
</reference>
<dbReference type="VEuPathDB" id="FungiDB:A1O9_10880"/>
<dbReference type="InterPro" id="IPR002347">
    <property type="entry name" value="SDR_fam"/>
</dbReference>
<keyword evidence="5" id="KW-1185">Reference proteome</keyword>
<dbReference type="PANTHER" id="PTHR24320:SF283">
    <property type="entry name" value="RETINOL DEHYDROGENASE 11"/>
    <property type="match status" value="1"/>
</dbReference>
<keyword evidence="2" id="KW-0521">NADP</keyword>
<comment type="caution">
    <text evidence="4">The sequence shown here is derived from an EMBL/GenBank/DDBJ whole genome shotgun (WGS) entry which is preliminary data.</text>
</comment>
<dbReference type="InterPro" id="IPR036291">
    <property type="entry name" value="NAD(P)-bd_dom_sf"/>
</dbReference>
<evidence type="ECO:0008006" key="6">
    <source>
        <dbReference type="Google" id="ProtNLM"/>
    </source>
</evidence>
<organism evidence="4 5">
    <name type="scientific">Exophiala aquamarina CBS 119918</name>
    <dbReference type="NCBI Taxonomy" id="1182545"/>
    <lineage>
        <taxon>Eukaryota</taxon>
        <taxon>Fungi</taxon>
        <taxon>Dikarya</taxon>
        <taxon>Ascomycota</taxon>
        <taxon>Pezizomycotina</taxon>
        <taxon>Eurotiomycetes</taxon>
        <taxon>Chaetothyriomycetidae</taxon>
        <taxon>Chaetothyriales</taxon>
        <taxon>Herpotrichiellaceae</taxon>
        <taxon>Exophiala</taxon>
    </lineage>
</organism>
<dbReference type="OrthoDB" id="191139at2759"/>
<dbReference type="HOGENOM" id="CLU_010194_44_0_1"/>
<dbReference type="SUPFAM" id="SSF51735">
    <property type="entry name" value="NAD(P)-binding Rossmann-fold domains"/>
    <property type="match status" value="1"/>
</dbReference>
<dbReference type="PRINTS" id="PR00081">
    <property type="entry name" value="GDHRDH"/>
</dbReference>
<dbReference type="PANTHER" id="PTHR24320">
    <property type="entry name" value="RETINOL DEHYDROGENASE"/>
    <property type="match status" value="1"/>
</dbReference>
<protein>
    <recommendedName>
        <fullName evidence="6">Oxidoreductase</fullName>
    </recommendedName>
</protein>
<comment type="similarity">
    <text evidence="1">Belongs to the short-chain dehydrogenases/reductases (SDR) family.</text>
</comment>
<dbReference type="Pfam" id="PF00106">
    <property type="entry name" value="adh_short"/>
    <property type="match status" value="2"/>
</dbReference>
<dbReference type="EMBL" id="AMGV01000015">
    <property type="protein sequence ID" value="KEF52973.1"/>
    <property type="molecule type" value="Genomic_DNA"/>
</dbReference>
<dbReference type="AlphaFoldDB" id="A0A072P118"/>
<evidence type="ECO:0000256" key="1">
    <source>
        <dbReference type="ARBA" id="ARBA00006484"/>
    </source>
</evidence>
<evidence type="ECO:0000256" key="2">
    <source>
        <dbReference type="ARBA" id="ARBA00022857"/>
    </source>
</evidence>
<dbReference type="Gene3D" id="3.40.50.720">
    <property type="entry name" value="NAD(P)-binding Rossmann-like Domain"/>
    <property type="match status" value="1"/>
</dbReference>
<dbReference type="STRING" id="1182545.A0A072P118"/>
<evidence type="ECO:0000313" key="5">
    <source>
        <dbReference type="Proteomes" id="UP000027920"/>
    </source>
</evidence>
<dbReference type="GeneID" id="25285782"/>
<name>A0A072P118_9EURO</name>
<dbReference type="Proteomes" id="UP000027920">
    <property type="component" value="Unassembled WGS sequence"/>
</dbReference>
<dbReference type="GO" id="GO:0016491">
    <property type="term" value="F:oxidoreductase activity"/>
    <property type="evidence" value="ECO:0007669"/>
    <property type="project" value="UniProtKB-KW"/>
</dbReference>
<evidence type="ECO:0000313" key="4">
    <source>
        <dbReference type="EMBL" id="KEF52973.1"/>
    </source>
</evidence>
<sequence>MAFGFETTADEIIDAFRDSVSGKTFLITGPTPGGVGAETAISLARANPNHLILAGRSKGKIQPLIDQIKQEHPQVKVSFLQLDLSSLKSVRAAAEGVKPLLAGDKIAALILNAAIMMCPYSLTEDGIESQFATNHIGHFLFSNMLVQNDLIGSRIIAVSSLASERKPDYLFSKVNDVTWDGGKSYDPVAAYSLSKAANVLYVKRLARFLKPKGIAVFSLNPGSIRTNLQVHITDEMRTSAAKALLEENPDFKYPTPKSLQQGAATQLRAALDPSLANDSGAYLNDCQVKNSQLHAEAEPFEDRIWELSEKLVGEKFDF</sequence>
<dbReference type="RefSeq" id="XP_013255563.1">
    <property type="nucleotide sequence ID" value="XM_013400109.1"/>
</dbReference>